<dbReference type="RefSeq" id="XP_056513453.1">
    <property type="nucleotide sequence ID" value="XM_056652386.1"/>
</dbReference>
<accession>A0A9W9FQF2</accession>
<keyword evidence="3" id="KW-0560">Oxidoreductase</keyword>
<dbReference type="AlphaFoldDB" id="A0A9W9FQF2"/>
<dbReference type="CDD" id="cd05374">
    <property type="entry name" value="17beta-HSD-like_SDR_c"/>
    <property type="match status" value="1"/>
</dbReference>
<evidence type="ECO:0000256" key="2">
    <source>
        <dbReference type="ARBA" id="ARBA00022857"/>
    </source>
</evidence>
<dbReference type="InterPro" id="IPR036291">
    <property type="entry name" value="NAD(P)-bd_dom_sf"/>
</dbReference>
<dbReference type="InterPro" id="IPR051911">
    <property type="entry name" value="SDR_oxidoreductase"/>
</dbReference>
<dbReference type="GeneID" id="81391554"/>
<keyword evidence="2" id="KW-0521">NADP</keyword>
<dbReference type="PANTHER" id="PTHR43976:SF16">
    <property type="entry name" value="SHORT-CHAIN DEHYDROGENASE_REDUCTASE FAMILY PROTEIN"/>
    <property type="match status" value="1"/>
</dbReference>
<dbReference type="PANTHER" id="PTHR43976">
    <property type="entry name" value="SHORT CHAIN DEHYDROGENASE"/>
    <property type="match status" value="1"/>
</dbReference>
<gene>
    <name evidence="6" type="ORF">NUU61_001804</name>
</gene>
<evidence type="ECO:0000313" key="6">
    <source>
        <dbReference type="EMBL" id="KAJ5104457.1"/>
    </source>
</evidence>
<keyword evidence="7" id="KW-1185">Reference proteome</keyword>
<evidence type="ECO:0000259" key="5">
    <source>
        <dbReference type="SMART" id="SM00822"/>
    </source>
</evidence>
<organism evidence="6 7">
    <name type="scientific">Penicillium alfredii</name>
    <dbReference type="NCBI Taxonomy" id="1506179"/>
    <lineage>
        <taxon>Eukaryota</taxon>
        <taxon>Fungi</taxon>
        <taxon>Dikarya</taxon>
        <taxon>Ascomycota</taxon>
        <taxon>Pezizomycotina</taxon>
        <taxon>Eurotiomycetes</taxon>
        <taxon>Eurotiomycetidae</taxon>
        <taxon>Eurotiales</taxon>
        <taxon>Aspergillaceae</taxon>
        <taxon>Penicillium</taxon>
    </lineage>
</organism>
<dbReference type="EMBL" id="JAPMSZ010000004">
    <property type="protein sequence ID" value="KAJ5104457.1"/>
    <property type="molecule type" value="Genomic_DNA"/>
</dbReference>
<reference evidence="6" key="2">
    <citation type="journal article" date="2023" name="IMA Fungus">
        <title>Comparative genomic study of the Penicillium genus elucidates a diverse pangenome and 15 lateral gene transfer events.</title>
        <authorList>
            <person name="Petersen C."/>
            <person name="Sorensen T."/>
            <person name="Nielsen M.R."/>
            <person name="Sondergaard T.E."/>
            <person name="Sorensen J.L."/>
            <person name="Fitzpatrick D.A."/>
            <person name="Frisvad J.C."/>
            <person name="Nielsen K.L."/>
        </authorList>
    </citation>
    <scope>NUCLEOTIDE SEQUENCE</scope>
    <source>
        <strain evidence="6">IBT 34128</strain>
    </source>
</reference>
<evidence type="ECO:0000256" key="1">
    <source>
        <dbReference type="ARBA" id="ARBA00006484"/>
    </source>
</evidence>
<dbReference type="PRINTS" id="PR00080">
    <property type="entry name" value="SDRFAMILY"/>
</dbReference>
<comment type="similarity">
    <text evidence="1 4">Belongs to the short-chain dehydrogenases/reductases (SDR) family.</text>
</comment>
<dbReference type="OrthoDB" id="1274115at2759"/>
<dbReference type="InterPro" id="IPR002347">
    <property type="entry name" value="SDR_fam"/>
</dbReference>
<proteinExistence type="inferred from homology"/>
<dbReference type="GO" id="GO:0016491">
    <property type="term" value="F:oxidoreductase activity"/>
    <property type="evidence" value="ECO:0007669"/>
    <property type="project" value="UniProtKB-KW"/>
</dbReference>
<protein>
    <submittedName>
        <fullName evidence="6">Short-chain dehydrogenase/reductase SDR</fullName>
    </submittedName>
</protein>
<reference evidence="6" key="1">
    <citation type="submission" date="2022-11" db="EMBL/GenBank/DDBJ databases">
        <authorList>
            <person name="Petersen C."/>
        </authorList>
    </citation>
    <scope>NUCLEOTIDE SEQUENCE</scope>
    <source>
        <strain evidence="6">IBT 34128</strain>
    </source>
</reference>
<dbReference type="InterPro" id="IPR057326">
    <property type="entry name" value="KR_dom"/>
</dbReference>
<feature type="domain" description="Ketoreductase" evidence="5">
    <location>
        <begin position="5"/>
        <end position="192"/>
    </location>
</feature>
<name>A0A9W9FQF2_9EURO</name>
<dbReference type="PROSITE" id="PS00061">
    <property type="entry name" value="ADH_SHORT"/>
    <property type="match status" value="1"/>
</dbReference>
<comment type="caution">
    <text evidence="6">The sequence shown here is derived from an EMBL/GenBank/DDBJ whole genome shotgun (WGS) entry which is preliminary data.</text>
</comment>
<evidence type="ECO:0000256" key="4">
    <source>
        <dbReference type="RuleBase" id="RU000363"/>
    </source>
</evidence>
<sequence length="285" mass="30038">MASSKTWLVTGASSGLGAAIAETALQAGHKVIATARNPTKAAESNPQITKLGGTWIELDVTSPDTSKIVENAINEAGGAVDVVVNNAGYSLLGSIEDMSEKEIETQFCTNVYGPVRVLKGALPFLRARKSGTVVNISSSAGIDGLPTCAIYAGTKFAIEGMSESLARELAPFGIRVLLVEPGSLRTNFWSAYVEPAAGMNPDYAGTPLENVLKAFKSSTGTQPGDAVKCALRILDVVDGTGMGAGKENLFRLPLGPDCWKRFQTKVDTLQENLQQTKEIAHSTAY</sequence>
<dbReference type="SMART" id="SM00822">
    <property type="entry name" value="PKS_KR"/>
    <property type="match status" value="1"/>
</dbReference>
<evidence type="ECO:0000256" key="3">
    <source>
        <dbReference type="ARBA" id="ARBA00023002"/>
    </source>
</evidence>
<dbReference type="PRINTS" id="PR00081">
    <property type="entry name" value="GDHRDH"/>
</dbReference>
<dbReference type="Pfam" id="PF00106">
    <property type="entry name" value="adh_short"/>
    <property type="match status" value="1"/>
</dbReference>
<dbReference type="Gene3D" id="3.40.50.720">
    <property type="entry name" value="NAD(P)-binding Rossmann-like Domain"/>
    <property type="match status" value="1"/>
</dbReference>
<dbReference type="Proteomes" id="UP001141434">
    <property type="component" value="Unassembled WGS sequence"/>
</dbReference>
<dbReference type="InterPro" id="IPR020904">
    <property type="entry name" value="Sc_DH/Rdtase_CS"/>
</dbReference>
<evidence type="ECO:0000313" key="7">
    <source>
        <dbReference type="Proteomes" id="UP001141434"/>
    </source>
</evidence>
<dbReference type="SUPFAM" id="SSF51735">
    <property type="entry name" value="NAD(P)-binding Rossmann-fold domains"/>
    <property type="match status" value="1"/>
</dbReference>